<keyword evidence="1" id="KW-0732">Signal</keyword>
<evidence type="ECO:0008006" key="4">
    <source>
        <dbReference type="Google" id="ProtNLM"/>
    </source>
</evidence>
<evidence type="ECO:0000313" key="2">
    <source>
        <dbReference type="EMBL" id="WUQ82674.1"/>
    </source>
</evidence>
<protein>
    <recommendedName>
        <fullName evidence="4">Lipoprotein</fullName>
    </recommendedName>
</protein>
<evidence type="ECO:0000256" key="1">
    <source>
        <dbReference type="SAM" id="SignalP"/>
    </source>
</evidence>
<dbReference type="RefSeq" id="WP_328953726.1">
    <property type="nucleotide sequence ID" value="NZ_CP108110.1"/>
</dbReference>
<dbReference type="EMBL" id="CP108110">
    <property type="protein sequence ID" value="WUQ82674.1"/>
    <property type="molecule type" value="Genomic_DNA"/>
</dbReference>
<proteinExistence type="predicted"/>
<name>A0ABZ1TVS7_9ACTN</name>
<dbReference type="Proteomes" id="UP001432222">
    <property type="component" value="Chromosome"/>
</dbReference>
<feature type="chain" id="PRO_5046331435" description="Lipoprotein" evidence="1">
    <location>
        <begin position="27"/>
        <end position="157"/>
    </location>
</feature>
<dbReference type="PROSITE" id="PS51257">
    <property type="entry name" value="PROKAR_LIPOPROTEIN"/>
    <property type="match status" value="1"/>
</dbReference>
<feature type="signal peptide" evidence="1">
    <location>
        <begin position="1"/>
        <end position="26"/>
    </location>
</feature>
<reference evidence="2" key="1">
    <citation type="submission" date="2022-10" db="EMBL/GenBank/DDBJ databases">
        <title>The complete genomes of actinobacterial strains from the NBC collection.</title>
        <authorList>
            <person name="Joergensen T.S."/>
            <person name="Alvarez Arevalo M."/>
            <person name="Sterndorff E.B."/>
            <person name="Faurdal D."/>
            <person name="Vuksanovic O."/>
            <person name="Mourched A.-S."/>
            <person name="Charusanti P."/>
            <person name="Shaw S."/>
            <person name="Blin K."/>
            <person name="Weber T."/>
        </authorList>
    </citation>
    <scope>NUCLEOTIDE SEQUENCE</scope>
    <source>
        <strain evidence="2">NBC_00222</strain>
    </source>
</reference>
<organism evidence="2 3">
    <name type="scientific">Kitasatospora purpeofusca</name>
    <dbReference type="NCBI Taxonomy" id="67352"/>
    <lineage>
        <taxon>Bacteria</taxon>
        <taxon>Bacillati</taxon>
        <taxon>Actinomycetota</taxon>
        <taxon>Actinomycetes</taxon>
        <taxon>Kitasatosporales</taxon>
        <taxon>Streptomycetaceae</taxon>
        <taxon>Kitasatospora</taxon>
    </lineage>
</organism>
<keyword evidence="3" id="KW-1185">Reference proteome</keyword>
<evidence type="ECO:0000313" key="3">
    <source>
        <dbReference type="Proteomes" id="UP001432222"/>
    </source>
</evidence>
<gene>
    <name evidence="2" type="ORF">OHA16_06580</name>
</gene>
<sequence length="157" mass="16213">MAAGRPVTAALAAVLSAALLAGCSSGAGNARLEHAADYAAHPHLRVTGYPVPETLGLVQQVVWRLADGSADRLVKLAAAEGPADARRAAAEEWIRTYGPDAAGEVSADFGDDPANRQTVRLTFHGSGRVKELTLRPDDSDSSGGTGSGDGAWRVLLR</sequence>
<accession>A0ABZ1TVS7</accession>